<dbReference type="RefSeq" id="WP_160180038.1">
    <property type="nucleotide sequence ID" value="NZ_CP047656.1"/>
</dbReference>
<dbReference type="OrthoDB" id="9815592at2"/>
<sequence length="218" mass="23665">MRSTIKLIINRFCQLLVLPMAITCWLEVRLTSHSEAIFSFWTHTVSIFPGLPGVFLRRAFYSLTLEKCSLNAYIGFGTIFAHRSTVVEDNVYTGIYCSIGSAHLGKNSLIGSHSSLLSGNTQHTRNDESGEWMAFSSENIKRIDIAENVWIGEGAIILASIGKGSLVAAGAVVNTNVKANIVVAGNPARFVKSFEPIAPAITPEHKLSDAVLTSQPEV</sequence>
<evidence type="ECO:0000313" key="2">
    <source>
        <dbReference type="EMBL" id="QHJ12128.1"/>
    </source>
</evidence>
<gene>
    <name evidence="2" type="ORF">FX988_02379</name>
</gene>
<evidence type="ECO:0000313" key="3">
    <source>
        <dbReference type="Proteomes" id="UP000464524"/>
    </source>
</evidence>
<organism evidence="2 3">
    <name type="scientific">Paraglaciecola mesophila</name>
    <dbReference type="NCBI Taxonomy" id="197222"/>
    <lineage>
        <taxon>Bacteria</taxon>
        <taxon>Pseudomonadati</taxon>
        <taxon>Pseudomonadota</taxon>
        <taxon>Gammaproteobacteria</taxon>
        <taxon>Alteromonadales</taxon>
        <taxon>Alteromonadaceae</taxon>
        <taxon>Paraglaciecola</taxon>
    </lineage>
</organism>
<dbReference type="SUPFAM" id="SSF51161">
    <property type="entry name" value="Trimeric LpxA-like enzymes"/>
    <property type="match status" value="1"/>
</dbReference>
<dbReference type="EC" id="2.3.1.79" evidence="2"/>
<name>A0A857JLF0_9ALTE</name>
<keyword evidence="2" id="KW-0012">Acyltransferase</keyword>
<dbReference type="PANTHER" id="PTHR23416">
    <property type="entry name" value="SIALIC ACID SYNTHASE-RELATED"/>
    <property type="match status" value="1"/>
</dbReference>
<accession>A0A857JLF0</accession>
<keyword evidence="1" id="KW-1133">Transmembrane helix</keyword>
<keyword evidence="2" id="KW-0808">Transferase</keyword>
<dbReference type="AlphaFoldDB" id="A0A857JLF0"/>
<keyword evidence="1" id="KW-0812">Transmembrane</keyword>
<protein>
    <submittedName>
        <fullName evidence="2">Maltose O-acetyltransferase</fullName>
        <ecNumber evidence="2">2.3.1.79</ecNumber>
    </submittedName>
</protein>
<evidence type="ECO:0000256" key="1">
    <source>
        <dbReference type="SAM" id="Phobius"/>
    </source>
</evidence>
<dbReference type="KEGG" id="pmes:FX988_02379"/>
<feature type="transmembrane region" description="Helical" evidence="1">
    <location>
        <begin position="12"/>
        <end position="30"/>
    </location>
</feature>
<dbReference type="EMBL" id="CP047656">
    <property type="protein sequence ID" value="QHJ12128.1"/>
    <property type="molecule type" value="Genomic_DNA"/>
</dbReference>
<proteinExistence type="predicted"/>
<reference evidence="2 3" key="1">
    <citation type="submission" date="2019-12" db="EMBL/GenBank/DDBJ databases">
        <title>Genome sequencing and assembly of endphytes of Porphyra tenera.</title>
        <authorList>
            <person name="Park J.M."/>
            <person name="Shin R."/>
            <person name="Jo S.H."/>
        </authorList>
    </citation>
    <scope>NUCLEOTIDE SEQUENCE [LARGE SCALE GENOMIC DNA]</scope>
    <source>
        <strain evidence="2 3">GPM4</strain>
    </source>
</reference>
<feature type="transmembrane region" description="Helical" evidence="1">
    <location>
        <begin position="36"/>
        <end position="56"/>
    </location>
</feature>
<dbReference type="InterPro" id="IPR011004">
    <property type="entry name" value="Trimer_LpxA-like_sf"/>
</dbReference>
<keyword evidence="3" id="KW-1185">Reference proteome</keyword>
<dbReference type="InterPro" id="IPR051159">
    <property type="entry name" value="Hexapeptide_acetyltransf"/>
</dbReference>
<dbReference type="GO" id="GO:0008925">
    <property type="term" value="F:maltose O-acetyltransferase activity"/>
    <property type="evidence" value="ECO:0007669"/>
    <property type="project" value="UniProtKB-EC"/>
</dbReference>
<keyword evidence="1" id="KW-0472">Membrane</keyword>
<dbReference type="Gene3D" id="2.160.10.10">
    <property type="entry name" value="Hexapeptide repeat proteins"/>
    <property type="match status" value="1"/>
</dbReference>
<dbReference type="Proteomes" id="UP000464524">
    <property type="component" value="Chromosome"/>
</dbReference>
<dbReference type="CDD" id="cd04647">
    <property type="entry name" value="LbH_MAT_like"/>
    <property type="match status" value="1"/>
</dbReference>